<dbReference type="GO" id="GO:0005615">
    <property type="term" value="C:extracellular space"/>
    <property type="evidence" value="ECO:0007669"/>
    <property type="project" value="Ensembl"/>
</dbReference>
<dbReference type="GO" id="GO:0008191">
    <property type="term" value="F:metalloendopeptidase inhibitor activity"/>
    <property type="evidence" value="ECO:0007669"/>
    <property type="project" value="Ensembl"/>
</dbReference>
<dbReference type="GO" id="GO:0031012">
    <property type="term" value="C:extracellular matrix"/>
    <property type="evidence" value="ECO:0007669"/>
    <property type="project" value="TreeGrafter"/>
</dbReference>
<gene>
    <name evidence="22" type="primary">TIMP1</name>
</gene>
<evidence type="ECO:0000256" key="4">
    <source>
        <dbReference type="ARBA" id="ARBA00022525"/>
    </source>
</evidence>
<dbReference type="FunFam" id="3.90.370.10:FF:000001">
    <property type="entry name" value="Metalloproteinase inhibitor 3"/>
    <property type="match status" value="1"/>
</dbReference>
<dbReference type="GO" id="GO:0008270">
    <property type="term" value="F:zinc ion binding"/>
    <property type="evidence" value="ECO:0007669"/>
    <property type="project" value="Ensembl"/>
</dbReference>
<evidence type="ECO:0000256" key="19">
    <source>
        <dbReference type="PIRSR" id="PIRSR601820-3"/>
    </source>
</evidence>
<evidence type="ECO:0000256" key="20">
    <source>
        <dbReference type="SAM" id="MobiDB-lite"/>
    </source>
</evidence>
<evidence type="ECO:0000256" key="10">
    <source>
        <dbReference type="ARBA" id="ARBA00022833"/>
    </source>
</evidence>
<evidence type="ECO:0000256" key="11">
    <source>
        <dbReference type="ARBA" id="ARBA00023030"/>
    </source>
</evidence>
<evidence type="ECO:0000256" key="9">
    <source>
        <dbReference type="ARBA" id="ARBA00022729"/>
    </source>
</evidence>
<evidence type="ECO:0000256" key="18">
    <source>
        <dbReference type="PIRSR" id="PIRSR601820-1"/>
    </source>
</evidence>
<dbReference type="Pfam" id="PF00965">
    <property type="entry name" value="TIMP"/>
    <property type="match status" value="1"/>
</dbReference>
<evidence type="ECO:0000256" key="14">
    <source>
        <dbReference type="ARBA" id="ARBA00023215"/>
    </source>
</evidence>
<dbReference type="GO" id="GO:0009725">
    <property type="term" value="P:response to hormone"/>
    <property type="evidence" value="ECO:0007669"/>
    <property type="project" value="TreeGrafter"/>
</dbReference>
<evidence type="ECO:0000256" key="16">
    <source>
        <dbReference type="ARBA" id="ARBA00025946"/>
    </source>
</evidence>
<feature type="compositionally biased region" description="Gly residues" evidence="20">
    <location>
        <begin position="1"/>
        <end position="11"/>
    </location>
</feature>
<comment type="function">
    <text evidence="15">Metalloproteinase inhibitor that functions by forming one to one complexes with target metalloproteinases, such as collagenases, and irreversibly inactivates them by binding to their catalytic zinc cofactor. Acts on MMP1, MMP2, MMP3, MMP7, MMP8, MMP9, MMP10, MMP11, MMP12, MMP13 and MMP16. Does not act on MMP14. Also functions as a growth factor that regulates cell differentiation, migration and cell death and activates cellular signaling cascades via CD63 and ITGB1. Plays a role in integrin signaling.</text>
</comment>
<evidence type="ECO:0000313" key="23">
    <source>
        <dbReference type="Proteomes" id="UP000694554"/>
    </source>
</evidence>
<dbReference type="RefSeq" id="XP_032475268.1">
    <property type="nucleotide sequence ID" value="XM_032619377.1"/>
</dbReference>
<dbReference type="GO" id="GO:2001044">
    <property type="term" value="P:regulation of integrin-mediated signaling pathway"/>
    <property type="evidence" value="ECO:0007669"/>
    <property type="project" value="Ensembl"/>
</dbReference>
<sequence length="294" mass="32623">MGEGDGQGEAQGEGEEEGASPFRQPRARPLAYTDGGRMSNASRKPGGLWFPTSCHPAPRLDIYPPLLRPCRHRRRPSAQRGYTRERTMAPFAPLASGILLLLWLTAPSRACTCVPPHPQTAFCSSDLVIRAKFVGTAEVNQTTSYRRYEIKMTKMFKGFNALGDASDIRFIYTAAMESVCGYFHRSQNRSEEFLIAGQLSNGNLYITTCSFVAPWNSLSSAQRRGFTKTYAAGCEECTVFPCSSIPCKLQSDTHCLWTDQLLTGSDKGFQSRHLACLPREPGLCTWQSLRLQMA</sequence>
<keyword evidence="5" id="KW-0597">Phosphoprotein</keyword>
<feature type="disulfide bond" evidence="19">
    <location>
        <begin position="123"/>
        <end position="234"/>
    </location>
</feature>
<dbReference type="InterPro" id="IPR001820">
    <property type="entry name" value="TIMP"/>
</dbReference>
<feature type="disulfide bond" evidence="19">
    <location>
        <begin position="111"/>
        <end position="180"/>
    </location>
</feature>
<feature type="disulfide bond" evidence="19">
    <location>
        <begin position="242"/>
        <end position="247"/>
    </location>
</feature>
<dbReference type="PANTHER" id="PTHR11844">
    <property type="entry name" value="METALLOPROTEASE INHIBITOR"/>
    <property type="match status" value="1"/>
</dbReference>
<dbReference type="Gene3D" id="3.90.370.10">
    <property type="entry name" value="Tissue inhibitor of metalloproteinase-1. Chain B, domain 1"/>
    <property type="match status" value="1"/>
</dbReference>
<evidence type="ECO:0000256" key="7">
    <source>
        <dbReference type="ARBA" id="ARBA00022690"/>
    </source>
</evidence>
<keyword evidence="13" id="KW-0325">Glycoprotein</keyword>
<evidence type="ECO:0000313" key="22">
    <source>
        <dbReference type="Ensembl" id="ENSPSNP00000028785.1"/>
    </source>
</evidence>
<comment type="similarity">
    <text evidence="2">Belongs to the protease inhibitor I35 (TIMP) family.</text>
</comment>
<dbReference type="Proteomes" id="UP000694554">
    <property type="component" value="Chromosome X"/>
</dbReference>
<evidence type="ECO:0000259" key="21">
    <source>
        <dbReference type="PROSITE" id="PS50189"/>
    </source>
</evidence>
<evidence type="ECO:0000256" key="5">
    <source>
        <dbReference type="ARBA" id="ARBA00022553"/>
    </source>
</evidence>
<evidence type="ECO:0000256" key="1">
    <source>
        <dbReference type="ARBA" id="ARBA00004613"/>
    </source>
</evidence>
<evidence type="ECO:0000256" key="13">
    <source>
        <dbReference type="ARBA" id="ARBA00023180"/>
    </source>
</evidence>
<dbReference type="PROSITE" id="PS50189">
    <property type="entry name" value="NTR"/>
    <property type="match status" value="1"/>
</dbReference>
<evidence type="ECO:0000256" key="15">
    <source>
        <dbReference type="ARBA" id="ARBA00024917"/>
    </source>
</evidence>
<dbReference type="GO" id="GO:0034097">
    <property type="term" value="P:response to cytokine"/>
    <property type="evidence" value="ECO:0007669"/>
    <property type="project" value="TreeGrafter"/>
</dbReference>
<dbReference type="KEGG" id="psiu:116747371"/>
<comment type="subunit">
    <text evidence="16">Interacts with MMP1, MMP3, MMP10 and MMP13, but has only very low affinity for MMP14. Interacts with CD63; identified in a complex with CD63 and ITGB1.</text>
</comment>
<dbReference type="GO" id="GO:1901164">
    <property type="term" value="P:negative regulation of trophoblast cell migration"/>
    <property type="evidence" value="ECO:0007669"/>
    <property type="project" value="Ensembl"/>
</dbReference>
<dbReference type="GO" id="GO:0008284">
    <property type="term" value="P:positive regulation of cell population proliferation"/>
    <property type="evidence" value="ECO:0007669"/>
    <property type="project" value="Ensembl"/>
</dbReference>
<feature type="disulfide bond" evidence="19">
    <location>
        <begin position="237"/>
        <end position="284"/>
    </location>
</feature>
<feature type="disulfide bond" evidence="19">
    <location>
        <begin position="113"/>
        <end position="209"/>
    </location>
</feature>
<dbReference type="PANTHER" id="PTHR11844:SF20">
    <property type="entry name" value="METALLOPROTEINASE INHIBITOR 1"/>
    <property type="match status" value="1"/>
</dbReference>
<reference evidence="22" key="1">
    <citation type="submission" date="2019-08" db="EMBL/GenBank/DDBJ databases">
        <title>Phocoena sinus (Vaquita) genome, mPhoSin1, primary haplotype.</title>
        <authorList>
            <person name="Morin P."/>
            <person name="Mountcastle J."/>
            <person name="Fungtammasan C."/>
            <person name="Rhie A."/>
            <person name="Rojas-Bracho L."/>
            <person name="Smith C.R."/>
            <person name="Taylor B.L."/>
            <person name="Gulland F.M.D."/>
            <person name="Musser W."/>
            <person name="Houck M."/>
            <person name="Haase B."/>
            <person name="Paez S."/>
            <person name="Howe K."/>
            <person name="Torrance J."/>
            <person name="Formenti G."/>
            <person name="Phillippy A."/>
            <person name="Ryder O."/>
            <person name="Jarvis E.D."/>
            <person name="Fedrigo O."/>
        </authorList>
    </citation>
    <scope>NUCLEOTIDE SEQUENCE [LARGE SCALE GENOMIC DNA]</scope>
</reference>
<dbReference type="InterPro" id="IPR008993">
    <property type="entry name" value="TIMP-like_OB-fold"/>
</dbReference>
<organism evidence="22 23">
    <name type="scientific">Phocoena sinus</name>
    <name type="common">Vaquita</name>
    <dbReference type="NCBI Taxonomy" id="42100"/>
    <lineage>
        <taxon>Eukaryota</taxon>
        <taxon>Metazoa</taxon>
        <taxon>Chordata</taxon>
        <taxon>Craniata</taxon>
        <taxon>Vertebrata</taxon>
        <taxon>Euteleostomi</taxon>
        <taxon>Mammalia</taxon>
        <taxon>Eutheria</taxon>
        <taxon>Laurasiatheria</taxon>
        <taxon>Artiodactyla</taxon>
        <taxon>Whippomorpha</taxon>
        <taxon>Cetacea</taxon>
        <taxon>Odontoceti</taxon>
        <taxon>Phocoenidae</taxon>
        <taxon>Phocoena</taxon>
    </lineage>
</organism>
<dbReference type="GeneID" id="116747371"/>
<keyword evidence="10 18" id="KW-0862">Zinc</keyword>
<accession>A0A8C9KUR6</accession>
<keyword evidence="14" id="KW-0481">Metalloenzyme inhibitor</keyword>
<feature type="disulfide bond" evidence="19">
    <location>
        <begin position="255"/>
        <end position="276"/>
    </location>
</feature>
<name>A0A8C9KUR6_PHOSS</name>
<evidence type="ECO:0000256" key="17">
    <source>
        <dbReference type="ARBA" id="ARBA00030100"/>
    </source>
</evidence>
<dbReference type="FunFam" id="2.40.50.120:FF:000016">
    <property type="entry name" value="Metalloproteinase inhibitor 1"/>
    <property type="match status" value="1"/>
</dbReference>
<dbReference type="InterPro" id="IPR027465">
    <property type="entry name" value="TIMP_C"/>
</dbReference>
<protein>
    <recommendedName>
        <fullName evidence="3">Metalloproteinase inhibitor 1</fullName>
    </recommendedName>
    <alternativeName>
        <fullName evidence="17">Tissue inhibitor of metalloproteinases 1</fullName>
    </alternativeName>
</protein>
<dbReference type="Gene3D" id="2.40.50.120">
    <property type="match status" value="1"/>
</dbReference>
<reference evidence="22" key="2">
    <citation type="submission" date="2025-08" db="UniProtKB">
        <authorList>
            <consortium name="Ensembl"/>
        </authorList>
    </citation>
    <scope>IDENTIFICATION</scope>
</reference>
<keyword evidence="4" id="KW-0964">Secreted</keyword>
<keyword evidence="23" id="KW-1185">Reference proteome</keyword>
<evidence type="ECO:0000256" key="8">
    <source>
        <dbReference type="ARBA" id="ARBA00022723"/>
    </source>
</evidence>
<dbReference type="SUPFAM" id="SSF50242">
    <property type="entry name" value="TIMP-like"/>
    <property type="match status" value="1"/>
</dbReference>
<dbReference type="Ensembl" id="ENSPSNT00000032307.1">
    <property type="protein sequence ID" value="ENSPSNP00000028785.1"/>
    <property type="gene ID" value="ENSPSNG00000020847.1"/>
</dbReference>
<dbReference type="GO" id="GO:0051045">
    <property type="term" value="P:negative regulation of membrane protein ectodomain proteolysis"/>
    <property type="evidence" value="ECO:0007669"/>
    <property type="project" value="Ensembl"/>
</dbReference>
<keyword evidence="12 19" id="KW-1015">Disulfide bond</keyword>
<dbReference type="GeneTree" id="ENSGT00940000161081"/>
<dbReference type="GO" id="GO:0071492">
    <property type="term" value="P:cellular response to UV-A"/>
    <property type="evidence" value="ECO:0007669"/>
    <property type="project" value="Ensembl"/>
</dbReference>
<dbReference type="AlphaFoldDB" id="A0A8C9KUR6"/>
<keyword evidence="11" id="KW-0339">Growth factor</keyword>
<dbReference type="GO" id="GO:0008083">
    <property type="term" value="F:growth factor activity"/>
    <property type="evidence" value="ECO:0007669"/>
    <property type="project" value="UniProtKB-KW"/>
</dbReference>
<keyword evidence="7" id="KW-0646">Protease inhibitor</keyword>
<keyword evidence="8 18" id="KW-0479">Metal-binding</keyword>
<evidence type="ECO:0000256" key="12">
    <source>
        <dbReference type="ARBA" id="ARBA00023157"/>
    </source>
</evidence>
<dbReference type="GO" id="GO:0005125">
    <property type="term" value="F:cytokine activity"/>
    <property type="evidence" value="ECO:0007669"/>
    <property type="project" value="Ensembl"/>
</dbReference>
<reference evidence="22" key="3">
    <citation type="submission" date="2025-09" db="UniProtKB">
        <authorList>
            <consortium name="Ensembl"/>
        </authorList>
    </citation>
    <scope>IDENTIFICATION</scope>
</reference>
<dbReference type="CTD" id="7076"/>
<feature type="domain" description="NTR" evidence="21">
    <location>
        <begin position="111"/>
        <end position="234"/>
    </location>
</feature>
<comment type="subcellular location">
    <subcellularLocation>
        <location evidence="1">Secreted</location>
    </subcellularLocation>
</comment>
<keyword evidence="6" id="KW-0483">Metalloprotease inhibitor</keyword>
<proteinExistence type="inferred from homology"/>
<dbReference type="GO" id="GO:0002020">
    <property type="term" value="F:protease binding"/>
    <property type="evidence" value="ECO:0007669"/>
    <property type="project" value="TreeGrafter"/>
</dbReference>
<keyword evidence="9" id="KW-0732">Signal</keyword>
<feature type="region of interest" description="Disordered" evidence="20">
    <location>
        <begin position="1"/>
        <end position="47"/>
    </location>
</feature>
<dbReference type="SMART" id="SM00206">
    <property type="entry name" value="NTR"/>
    <property type="match status" value="1"/>
</dbReference>
<evidence type="ECO:0000256" key="2">
    <source>
        <dbReference type="ARBA" id="ARBA00011027"/>
    </source>
</evidence>
<dbReference type="InterPro" id="IPR001134">
    <property type="entry name" value="Netrin_domain"/>
</dbReference>
<evidence type="ECO:0000256" key="6">
    <source>
        <dbReference type="ARBA" id="ARBA00022608"/>
    </source>
</evidence>
<dbReference type="InterPro" id="IPR030490">
    <property type="entry name" value="TIMP_CS"/>
</dbReference>
<feature type="binding site" evidence="18">
    <location>
        <position position="111"/>
    </location>
    <ligand>
        <name>Zn(2+)</name>
        <dbReference type="ChEBI" id="CHEBI:29105"/>
        <note>ligand shared with metalloproteinase partner</note>
    </ligand>
</feature>
<evidence type="ECO:0000256" key="3">
    <source>
        <dbReference type="ARBA" id="ARBA00013524"/>
    </source>
</evidence>
<dbReference type="PROSITE" id="PS00288">
    <property type="entry name" value="TIMP"/>
    <property type="match status" value="1"/>
</dbReference>